<dbReference type="PANTHER" id="PTHR12360">
    <property type="entry name" value="NUCLEAR TRANSCRIPTION FACTOR, X-BOX BINDING 1 NFX1"/>
    <property type="match status" value="1"/>
</dbReference>
<dbReference type="PROSITE" id="PS50016">
    <property type="entry name" value="ZF_PHD_2"/>
    <property type="match status" value="1"/>
</dbReference>
<dbReference type="PROSITE" id="PS51061">
    <property type="entry name" value="R3H"/>
    <property type="match status" value="1"/>
</dbReference>
<feature type="domain" description="R3H" evidence="14">
    <location>
        <begin position="961"/>
        <end position="1037"/>
    </location>
</feature>
<evidence type="ECO:0000259" key="12">
    <source>
        <dbReference type="PROSITE" id="PS50016"/>
    </source>
</evidence>
<dbReference type="InParanoid" id="A0A5K4EZU7"/>
<accession>A0A5K4EZU7</accession>
<evidence type="ECO:0000256" key="8">
    <source>
        <dbReference type="ARBA" id="ARBA00023163"/>
    </source>
</evidence>
<evidence type="ECO:0000256" key="9">
    <source>
        <dbReference type="ARBA" id="ARBA00023242"/>
    </source>
</evidence>
<keyword evidence="7" id="KW-0805">Transcription regulation</keyword>
<evidence type="ECO:0000256" key="7">
    <source>
        <dbReference type="ARBA" id="ARBA00023015"/>
    </source>
</evidence>
<dbReference type="FunCoup" id="A0A5K4EZU7">
    <property type="interactions" value="2672"/>
</dbReference>
<reference evidence="16" key="2">
    <citation type="submission" date="2019-11" db="UniProtKB">
        <authorList>
            <consortium name="WormBaseParasite"/>
        </authorList>
    </citation>
    <scope>IDENTIFICATION</scope>
    <source>
        <strain evidence="16">Puerto Rican</strain>
    </source>
</reference>
<name>A0A5K4EZU7_SCHMA</name>
<dbReference type="InterPro" id="IPR019787">
    <property type="entry name" value="Znf_PHD-finger"/>
</dbReference>
<comment type="subcellular location">
    <subcellularLocation>
        <location evidence="1">Nucleus</location>
    </subcellularLocation>
</comment>
<keyword evidence="4" id="KW-0677">Repeat</keyword>
<dbReference type="GO" id="GO:0005634">
    <property type="term" value="C:nucleus"/>
    <property type="evidence" value="ECO:0007669"/>
    <property type="project" value="UniProtKB-SubCell"/>
</dbReference>
<feature type="region of interest" description="Disordered" evidence="11">
    <location>
        <begin position="1"/>
        <end position="37"/>
    </location>
</feature>
<sequence length="1104" mass="123142">MYLDARSNPRLSRGNRYIRQANGTTHRASSRSATSVHTYRCPSSVADNFNSGSGHRNHYRPCDRLCYPYRRNNPSMTVSGFLGPPSRNFDHRRGSPYSGHEFDGHQIIRTLSTSESSTNPNYSVESTYLVQTGSSESDTSLSFQQRPKTTLKVNCEPKNHDNLRSNLIDGLRNSTYQCMICISEIRVTDPIWSCATCYHIYHLSCIRSWAKKSFQEHNIESDSSPVWRCPSCQTTYDLSPQLISYRCFCGRIKNPEFHPARMTIPHGCDQVCNKVKRITSESSLSDYQCTHLCTELCHPGPCPPCLATITLSCPCGKSQRSATCGDPNLQPCGQICKRQLSFNCATGFHTCLSTCHYGSCNPCQWIIETACFCGQDNNVKLICGSNEIRKCTFSTKDLQTLRTAFVEFQSKMTSNDYSDILKLQQISITDDLSLCVSDDLNNSLSSQLSEHNSDNTDSTKIVEYNNEQITSSNLLLVKIGPSFSCNRVCDRQLSCKNHKCSNFCHSGECPPCALDPAWCLTCPCGKTPLTKLVSTGCLYGNRQSCTDPLPTCPNICGRPRPLCGHTCSEYCHTGPCPPCELSISLKCRCGQSSKVITCQEFSKLSDKEGVPELCCQRICKKKLICGRHKCKTLCCNDTMHSCPEICGRRLSCQLHYCEEQCHSGPCNSCWRGVIYSELVCRCGNTILHPPQPCGSSAPECNQPCSLTHNCDHPVKHTCHMEPKCPPCTVIMDKVCPGGHGVQFKVPCFQEVRSCGRICNKPLPGCSHLCQRKCHSGPCLDLASSDEECNTVCIQPCQKPRPGCGHPCGLPCHEVRNQSCLEAFVNHGLESQLICTALVDVVCRCGKLKQSQQCHQVYAKQYLLLEHERNVSGASLTDIHPLFTEHDSQKPIPLLACDNSCTSSTESHTNSQYANTSTWKRGFTNSSDAELPNSDGDECPFDPPEYPDHLKQFALRNFTFVENTEEQLRSMIMQFLKSNIEPTDPNNPKEYPRVLTHRFPPMNKRKRRFIHDIVEYYGMEACTCDPGPNCHVMIIARRGYSKLPAGSMSNRGSLTNVLKRECPGVVKPSNEQPKLLKDPKTDCNVLPASNISTLSYAQILRGKLT</sequence>
<comment type="similarity">
    <text evidence="2">Belongs to the NFX1 family.</text>
</comment>
<dbReference type="InterPro" id="IPR000967">
    <property type="entry name" value="Znf_NFX1"/>
</dbReference>
<evidence type="ECO:0000313" key="16">
    <source>
        <dbReference type="WBParaSite" id="Smp_213760.1"/>
    </source>
</evidence>
<dbReference type="InterPro" id="IPR036867">
    <property type="entry name" value="R3H_dom_sf"/>
</dbReference>
<evidence type="ECO:0000256" key="2">
    <source>
        <dbReference type="ARBA" id="ARBA00007269"/>
    </source>
</evidence>
<feature type="domain" description="PHD-type" evidence="12">
    <location>
        <begin position="175"/>
        <end position="235"/>
    </location>
</feature>
<evidence type="ECO:0000256" key="6">
    <source>
        <dbReference type="ARBA" id="ARBA00022833"/>
    </source>
</evidence>
<feature type="domain" description="RING-type" evidence="13">
    <location>
        <begin position="178"/>
        <end position="233"/>
    </location>
</feature>
<dbReference type="GO" id="GO:0008270">
    <property type="term" value="F:zinc ion binding"/>
    <property type="evidence" value="ECO:0007669"/>
    <property type="project" value="UniProtKB-KW"/>
</dbReference>
<evidence type="ECO:0000259" key="13">
    <source>
        <dbReference type="PROSITE" id="PS50089"/>
    </source>
</evidence>
<evidence type="ECO:0000256" key="4">
    <source>
        <dbReference type="ARBA" id="ARBA00022737"/>
    </source>
</evidence>
<evidence type="ECO:0000256" key="10">
    <source>
        <dbReference type="PROSITE-ProRule" id="PRU00175"/>
    </source>
</evidence>
<dbReference type="PROSITE" id="PS50089">
    <property type="entry name" value="ZF_RING_2"/>
    <property type="match status" value="1"/>
</dbReference>
<keyword evidence="3" id="KW-0479">Metal-binding</keyword>
<dbReference type="CDD" id="cd06008">
    <property type="entry name" value="NF-X1-zinc-finger"/>
    <property type="match status" value="5"/>
</dbReference>
<dbReference type="SMART" id="SM00438">
    <property type="entry name" value="ZnF_NFX"/>
    <property type="match status" value="9"/>
</dbReference>
<dbReference type="GO" id="GO:0000122">
    <property type="term" value="P:negative regulation of transcription by RNA polymerase II"/>
    <property type="evidence" value="ECO:0007669"/>
    <property type="project" value="TreeGrafter"/>
</dbReference>
<organism evidence="15 16">
    <name type="scientific">Schistosoma mansoni</name>
    <name type="common">Blood fluke</name>
    <dbReference type="NCBI Taxonomy" id="6183"/>
    <lineage>
        <taxon>Eukaryota</taxon>
        <taxon>Metazoa</taxon>
        <taxon>Spiralia</taxon>
        <taxon>Lophotrochozoa</taxon>
        <taxon>Platyhelminthes</taxon>
        <taxon>Trematoda</taxon>
        <taxon>Digenea</taxon>
        <taxon>Strigeidida</taxon>
        <taxon>Schistosomatoidea</taxon>
        <taxon>Schistosomatidae</taxon>
        <taxon>Schistosoma</taxon>
    </lineage>
</organism>
<evidence type="ECO:0000259" key="14">
    <source>
        <dbReference type="PROSITE" id="PS51061"/>
    </source>
</evidence>
<dbReference type="SUPFAM" id="SSF57850">
    <property type="entry name" value="RING/U-box"/>
    <property type="match status" value="1"/>
</dbReference>
<dbReference type="Proteomes" id="UP000008854">
    <property type="component" value="Unassembled WGS sequence"/>
</dbReference>
<dbReference type="Pfam" id="PF01422">
    <property type="entry name" value="zf-NF-X1"/>
    <property type="match status" value="7"/>
</dbReference>
<reference evidence="15" key="1">
    <citation type="journal article" date="2012" name="PLoS Negl. Trop. Dis.">
        <title>A systematically improved high quality genome and transcriptome of the human blood fluke Schistosoma mansoni.</title>
        <authorList>
            <person name="Protasio A.V."/>
            <person name="Tsai I.J."/>
            <person name="Babbage A."/>
            <person name="Nichol S."/>
            <person name="Hunt M."/>
            <person name="Aslett M.A."/>
            <person name="De Silva N."/>
            <person name="Velarde G.S."/>
            <person name="Anderson T.J."/>
            <person name="Clark R.C."/>
            <person name="Davidson C."/>
            <person name="Dillon G.P."/>
            <person name="Holroyd N.E."/>
            <person name="LoVerde P.T."/>
            <person name="Lloyd C."/>
            <person name="McQuillan J."/>
            <person name="Oliveira G."/>
            <person name="Otto T.D."/>
            <person name="Parker-Manuel S.J."/>
            <person name="Quail M.A."/>
            <person name="Wilson R.A."/>
            <person name="Zerlotini A."/>
            <person name="Dunne D.W."/>
            <person name="Berriman M."/>
        </authorList>
    </citation>
    <scope>NUCLEOTIDE SEQUENCE [LARGE SCALE GENOMIC DNA]</scope>
    <source>
        <strain evidence="15">Puerto Rican</strain>
    </source>
</reference>
<protein>
    <submittedName>
        <fullName evidence="16">Transcriptional repressor NF-X1</fullName>
    </submittedName>
</protein>
<keyword evidence="5 10" id="KW-0863">Zinc-finger</keyword>
<evidence type="ECO:0000256" key="1">
    <source>
        <dbReference type="ARBA" id="ARBA00004123"/>
    </source>
</evidence>
<dbReference type="InterPro" id="IPR034078">
    <property type="entry name" value="NFX1_fam"/>
</dbReference>
<dbReference type="SUPFAM" id="SSF82708">
    <property type="entry name" value="R3H domain"/>
    <property type="match status" value="1"/>
</dbReference>
<dbReference type="GO" id="GO:0000981">
    <property type="term" value="F:DNA-binding transcription factor activity, RNA polymerase II-specific"/>
    <property type="evidence" value="ECO:0007669"/>
    <property type="project" value="TreeGrafter"/>
</dbReference>
<dbReference type="PANTHER" id="PTHR12360:SF12">
    <property type="entry name" value="TRANSCRIPTIONAL REPRESSOR NF-X1"/>
    <property type="match status" value="1"/>
</dbReference>
<dbReference type="Pfam" id="PF01424">
    <property type="entry name" value="R3H"/>
    <property type="match status" value="1"/>
</dbReference>
<feature type="compositionally biased region" description="Low complexity" evidence="11">
    <location>
        <begin position="24"/>
        <end position="37"/>
    </location>
</feature>
<dbReference type="GO" id="GO:0000977">
    <property type="term" value="F:RNA polymerase II transcription regulatory region sequence-specific DNA binding"/>
    <property type="evidence" value="ECO:0007669"/>
    <property type="project" value="TreeGrafter"/>
</dbReference>
<evidence type="ECO:0000313" key="15">
    <source>
        <dbReference type="Proteomes" id="UP000008854"/>
    </source>
</evidence>
<evidence type="ECO:0000256" key="11">
    <source>
        <dbReference type="SAM" id="MobiDB-lite"/>
    </source>
</evidence>
<keyword evidence="8" id="KW-0804">Transcription</keyword>
<dbReference type="SMART" id="SM00393">
    <property type="entry name" value="R3H"/>
    <property type="match status" value="1"/>
</dbReference>
<dbReference type="WBParaSite" id="Smp_213760.1">
    <property type="protein sequence ID" value="Smp_213760.1"/>
    <property type="gene ID" value="Smp_213760"/>
</dbReference>
<evidence type="ECO:0000256" key="5">
    <source>
        <dbReference type="ARBA" id="ARBA00022771"/>
    </source>
</evidence>
<proteinExistence type="inferred from homology"/>
<keyword evidence="9" id="KW-0539">Nucleus</keyword>
<evidence type="ECO:0000256" key="3">
    <source>
        <dbReference type="ARBA" id="ARBA00022723"/>
    </source>
</evidence>
<dbReference type="InterPro" id="IPR001841">
    <property type="entry name" value="Znf_RING"/>
</dbReference>
<dbReference type="Gene3D" id="3.30.1370.50">
    <property type="entry name" value="R3H-like domain"/>
    <property type="match status" value="1"/>
</dbReference>
<dbReference type="InterPro" id="IPR001374">
    <property type="entry name" value="R3H_dom"/>
</dbReference>
<keyword evidence="6" id="KW-0862">Zinc</keyword>
<dbReference type="AlphaFoldDB" id="A0A5K4EZU7"/>
<dbReference type="STRING" id="6183.A0A5K4EZU7"/>
<keyword evidence="15" id="KW-1185">Reference proteome</keyword>